<sequence length="79" mass="8988">KETKERTKQEIRLIKGQIKKLQPTKLTISDITYIIHVDMHLTMVDGKVCQALSDTLSSASCYICGAKPSEMNHLERIKE</sequence>
<dbReference type="AlphaFoldDB" id="A0A151WRT3"/>
<dbReference type="EMBL" id="KQ982803">
    <property type="protein sequence ID" value="KYQ50560.1"/>
    <property type="molecule type" value="Genomic_DNA"/>
</dbReference>
<name>A0A151WRT3_9HYME</name>
<gene>
    <name evidence="1" type="ORF">ALC60_10362</name>
</gene>
<dbReference type="Proteomes" id="UP000075809">
    <property type="component" value="Unassembled WGS sequence"/>
</dbReference>
<feature type="non-terminal residue" evidence="1">
    <location>
        <position position="1"/>
    </location>
</feature>
<accession>A0A151WRT3</accession>
<keyword evidence="2" id="KW-1185">Reference proteome</keyword>
<protein>
    <submittedName>
        <fullName evidence="1">Uncharacterized protein</fullName>
    </submittedName>
</protein>
<evidence type="ECO:0000313" key="1">
    <source>
        <dbReference type="EMBL" id="KYQ50560.1"/>
    </source>
</evidence>
<reference evidence="1 2" key="1">
    <citation type="submission" date="2015-09" db="EMBL/GenBank/DDBJ databases">
        <title>Trachymyrmex zeteki WGS genome.</title>
        <authorList>
            <person name="Nygaard S."/>
            <person name="Hu H."/>
            <person name="Boomsma J."/>
            <person name="Zhang G."/>
        </authorList>
    </citation>
    <scope>NUCLEOTIDE SEQUENCE [LARGE SCALE GENOMIC DNA]</scope>
    <source>
        <strain evidence="1">Tzet28-1</strain>
        <tissue evidence="1">Whole body</tissue>
    </source>
</reference>
<evidence type="ECO:0000313" key="2">
    <source>
        <dbReference type="Proteomes" id="UP000075809"/>
    </source>
</evidence>
<proteinExistence type="predicted"/>
<organism evidence="1 2">
    <name type="scientific">Mycetomoellerius zeteki</name>
    <dbReference type="NCBI Taxonomy" id="64791"/>
    <lineage>
        <taxon>Eukaryota</taxon>
        <taxon>Metazoa</taxon>
        <taxon>Ecdysozoa</taxon>
        <taxon>Arthropoda</taxon>
        <taxon>Hexapoda</taxon>
        <taxon>Insecta</taxon>
        <taxon>Pterygota</taxon>
        <taxon>Neoptera</taxon>
        <taxon>Endopterygota</taxon>
        <taxon>Hymenoptera</taxon>
        <taxon>Apocrita</taxon>
        <taxon>Aculeata</taxon>
        <taxon>Formicoidea</taxon>
        <taxon>Formicidae</taxon>
        <taxon>Myrmicinae</taxon>
        <taxon>Mycetomoellerius</taxon>
    </lineage>
</organism>